<dbReference type="Gramene" id="ORUFI05G11060.1">
    <property type="protein sequence ID" value="ORUFI05G11060.1"/>
    <property type="gene ID" value="ORUFI05G11060"/>
</dbReference>
<dbReference type="PANTHER" id="PTHR34796:SF1">
    <property type="entry name" value="EXPRESSED PROTEIN"/>
    <property type="match status" value="1"/>
</dbReference>
<organism evidence="1 2">
    <name type="scientific">Oryza rufipogon</name>
    <name type="common">Brownbeard rice</name>
    <name type="synonym">Asian wild rice</name>
    <dbReference type="NCBI Taxonomy" id="4529"/>
    <lineage>
        <taxon>Eukaryota</taxon>
        <taxon>Viridiplantae</taxon>
        <taxon>Streptophyta</taxon>
        <taxon>Embryophyta</taxon>
        <taxon>Tracheophyta</taxon>
        <taxon>Spermatophyta</taxon>
        <taxon>Magnoliopsida</taxon>
        <taxon>Liliopsida</taxon>
        <taxon>Poales</taxon>
        <taxon>Poaceae</taxon>
        <taxon>BOP clade</taxon>
        <taxon>Oryzoideae</taxon>
        <taxon>Oryzeae</taxon>
        <taxon>Oryzinae</taxon>
        <taxon>Oryza</taxon>
    </lineage>
</organism>
<dbReference type="InterPro" id="IPR005500">
    <property type="entry name" value="DUF309"/>
</dbReference>
<reference evidence="2" key="1">
    <citation type="submission" date="2013-06" db="EMBL/GenBank/DDBJ databases">
        <authorList>
            <person name="Zhao Q."/>
        </authorList>
    </citation>
    <scope>NUCLEOTIDE SEQUENCE</scope>
    <source>
        <strain evidence="2">cv. W1943</strain>
    </source>
</reference>
<dbReference type="Pfam" id="PF03745">
    <property type="entry name" value="DUF309"/>
    <property type="match status" value="1"/>
</dbReference>
<evidence type="ECO:0000313" key="2">
    <source>
        <dbReference type="Proteomes" id="UP000008022"/>
    </source>
</evidence>
<proteinExistence type="predicted"/>
<sequence>MPAAGAHVPVAAGASSAASAGVVGNHSFDTAVALFNGGELHACHDVVEELWNTANEPTGLDAAPRILQCAVSFHHLFNQTHDRAQTQNHRGAMMELGEGLCKLRKLRLKE</sequence>
<keyword evidence="2" id="KW-1185">Reference proteome</keyword>
<name>A0A0E0PK64_ORYRU</name>
<reference evidence="1" key="2">
    <citation type="submission" date="2015-06" db="UniProtKB">
        <authorList>
            <consortium name="EnsemblPlants"/>
        </authorList>
    </citation>
    <scope>IDENTIFICATION</scope>
</reference>
<dbReference type="HOGENOM" id="CLU_173598_0_0_1"/>
<dbReference type="Proteomes" id="UP000008022">
    <property type="component" value="Unassembled WGS sequence"/>
</dbReference>
<dbReference type="EnsemblPlants" id="ORUFI05G11060.1">
    <property type="protein sequence ID" value="ORUFI05G11060.1"/>
    <property type="gene ID" value="ORUFI05G11060"/>
</dbReference>
<evidence type="ECO:0000313" key="1">
    <source>
        <dbReference type="EnsemblPlants" id="ORUFI05G11060.1"/>
    </source>
</evidence>
<dbReference type="Gene3D" id="1.10.3450.10">
    <property type="entry name" value="TTHA0068-like"/>
    <property type="match status" value="1"/>
</dbReference>
<dbReference type="AlphaFoldDB" id="A0A0E0PK64"/>
<accession>A0A0E0PK64</accession>
<dbReference type="SUPFAM" id="SSF140663">
    <property type="entry name" value="TTHA0068-like"/>
    <property type="match status" value="1"/>
</dbReference>
<dbReference type="PANTHER" id="PTHR34796">
    <property type="entry name" value="EXPRESSED PROTEIN"/>
    <property type="match status" value="1"/>
</dbReference>
<protein>
    <recommendedName>
        <fullName evidence="3">DUF309 domain-containing protein</fullName>
    </recommendedName>
</protein>
<evidence type="ECO:0008006" key="3">
    <source>
        <dbReference type="Google" id="ProtNLM"/>
    </source>
</evidence>
<dbReference type="InterPro" id="IPR023203">
    <property type="entry name" value="TTHA0068_sf"/>
</dbReference>